<dbReference type="InterPro" id="IPR050266">
    <property type="entry name" value="AB_hydrolase_sf"/>
</dbReference>
<feature type="domain" description="AB hydrolase-1" evidence="1">
    <location>
        <begin position="47"/>
        <end position="295"/>
    </location>
</feature>
<dbReference type="PANTHER" id="PTHR43798:SF33">
    <property type="entry name" value="HYDROLASE, PUTATIVE (AFU_ORTHOLOGUE AFUA_2G14860)-RELATED"/>
    <property type="match status" value="1"/>
</dbReference>
<protein>
    <submittedName>
        <fullName evidence="2">Alpha/beta hydrolase</fullName>
    </submittedName>
</protein>
<organism evidence="2 3">
    <name type="scientific">Halioglobus maricola</name>
    <dbReference type="NCBI Taxonomy" id="2601894"/>
    <lineage>
        <taxon>Bacteria</taxon>
        <taxon>Pseudomonadati</taxon>
        <taxon>Pseudomonadota</taxon>
        <taxon>Gammaproteobacteria</taxon>
        <taxon>Cellvibrionales</taxon>
        <taxon>Halieaceae</taxon>
        <taxon>Halioglobus</taxon>
    </lineage>
</organism>
<evidence type="ECO:0000313" key="2">
    <source>
        <dbReference type="EMBL" id="QFU75774.1"/>
    </source>
</evidence>
<dbReference type="PRINTS" id="PR00412">
    <property type="entry name" value="EPOXHYDRLASE"/>
</dbReference>
<keyword evidence="2" id="KW-0378">Hydrolase</keyword>
<dbReference type="PANTHER" id="PTHR43798">
    <property type="entry name" value="MONOACYLGLYCEROL LIPASE"/>
    <property type="match status" value="1"/>
</dbReference>
<evidence type="ECO:0000313" key="3">
    <source>
        <dbReference type="Proteomes" id="UP000326287"/>
    </source>
</evidence>
<accession>A0A5P9NKK7</accession>
<dbReference type="GO" id="GO:0016787">
    <property type="term" value="F:hydrolase activity"/>
    <property type="evidence" value="ECO:0007669"/>
    <property type="project" value="UniProtKB-KW"/>
</dbReference>
<dbReference type="InterPro" id="IPR000639">
    <property type="entry name" value="Epox_hydrolase-like"/>
</dbReference>
<dbReference type="OrthoDB" id="5380819at2"/>
<dbReference type="AlphaFoldDB" id="A0A5P9NKK7"/>
<name>A0A5P9NKK7_9GAMM</name>
<dbReference type="EMBL" id="CP036422">
    <property type="protein sequence ID" value="QFU75774.1"/>
    <property type="molecule type" value="Genomic_DNA"/>
</dbReference>
<evidence type="ECO:0000259" key="1">
    <source>
        <dbReference type="Pfam" id="PF00561"/>
    </source>
</evidence>
<gene>
    <name evidence="2" type="ORF">EY643_08945</name>
</gene>
<sequence length="309" mass="35298">MVAIGFSRAATNPFILRYNRLIYPTSHYYISQRLKLHYTDWGNPGAPLLILIHGGKDHCRSWDWVAERLRDDWHVVAPDLRGHGDSAWAPDGNYASNAFIYDIAQLVQNLSADKKVRIVAHSLGGAMALRYAGLYPDKVEKLVAIEGLRPLSPPDKASEEKPSLDRLRDWIETKQKNAARGTKCYSNFDEAYQRMKAANQQLSDEQVRHLTWHALNRNEDGSYSWKFDYHLNALSPIDLSSDVLHDLWGAITCPTWLMWGENSWASSPESDGRLSHFRNAEVIAYENAGHWLHHDQFDSFVSDLNKILP</sequence>
<proteinExistence type="predicted"/>
<dbReference type="KEGG" id="halc:EY643_08945"/>
<dbReference type="Proteomes" id="UP000326287">
    <property type="component" value="Chromosome"/>
</dbReference>
<dbReference type="PRINTS" id="PR00111">
    <property type="entry name" value="ABHYDROLASE"/>
</dbReference>
<keyword evidence="3" id="KW-1185">Reference proteome</keyword>
<reference evidence="2 3" key="1">
    <citation type="submission" date="2019-02" db="EMBL/GenBank/DDBJ databases">
        <authorList>
            <person name="Li S.-H."/>
        </authorList>
    </citation>
    <scope>NUCLEOTIDE SEQUENCE [LARGE SCALE GENOMIC DNA]</scope>
    <source>
        <strain evidence="2 3">IMCC14385</strain>
    </source>
</reference>
<dbReference type="InterPro" id="IPR000073">
    <property type="entry name" value="AB_hydrolase_1"/>
</dbReference>
<dbReference type="SUPFAM" id="SSF53474">
    <property type="entry name" value="alpha/beta-Hydrolases"/>
    <property type="match status" value="1"/>
</dbReference>
<dbReference type="Pfam" id="PF00561">
    <property type="entry name" value="Abhydrolase_1"/>
    <property type="match status" value="1"/>
</dbReference>
<dbReference type="Gene3D" id="3.40.50.1820">
    <property type="entry name" value="alpha/beta hydrolase"/>
    <property type="match status" value="1"/>
</dbReference>
<dbReference type="InterPro" id="IPR029058">
    <property type="entry name" value="AB_hydrolase_fold"/>
</dbReference>
<dbReference type="GO" id="GO:0016020">
    <property type="term" value="C:membrane"/>
    <property type="evidence" value="ECO:0007669"/>
    <property type="project" value="TreeGrafter"/>
</dbReference>